<evidence type="ECO:0000256" key="17">
    <source>
        <dbReference type="ARBA" id="ARBA00049902"/>
    </source>
</evidence>
<dbReference type="Proteomes" id="UP000435357">
    <property type="component" value="Unassembled WGS sequence"/>
</dbReference>
<comment type="catalytic activity">
    <reaction evidence="17">
        <text>[GlcNAc-(1-&gt;4)-Mur2Ac(oyl-L-Ala-gamma-D-Glu-L-Lys-D-Ala-D-Ala)](n)-di-trans,octa-cis-undecaprenyl diphosphate + beta-D-GlcNAc-(1-&gt;4)-Mur2Ac(oyl-L-Ala-gamma-D-Glu-L-Lys-D-Ala-D-Ala)-di-trans,octa-cis-undecaprenyl diphosphate = [GlcNAc-(1-&gt;4)-Mur2Ac(oyl-L-Ala-gamma-D-Glu-L-Lys-D-Ala-D-Ala)](n+1)-di-trans,octa-cis-undecaprenyl diphosphate + di-trans,octa-cis-undecaprenyl diphosphate + H(+)</text>
        <dbReference type="Rhea" id="RHEA:23708"/>
        <dbReference type="Rhea" id="RHEA-COMP:9602"/>
        <dbReference type="Rhea" id="RHEA-COMP:9603"/>
        <dbReference type="ChEBI" id="CHEBI:15378"/>
        <dbReference type="ChEBI" id="CHEBI:58405"/>
        <dbReference type="ChEBI" id="CHEBI:60033"/>
        <dbReference type="ChEBI" id="CHEBI:78435"/>
        <dbReference type="EC" id="2.4.99.28"/>
    </reaction>
</comment>
<dbReference type="GO" id="GO:0009252">
    <property type="term" value="P:peptidoglycan biosynthetic process"/>
    <property type="evidence" value="ECO:0007669"/>
    <property type="project" value="UniProtKB-KW"/>
</dbReference>
<evidence type="ECO:0000256" key="6">
    <source>
        <dbReference type="ARBA" id="ARBA00022645"/>
    </source>
</evidence>
<dbReference type="SUPFAM" id="SSF53955">
    <property type="entry name" value="Lysozyme-like"/>
    <property type="match status" value="1"/>
</dbReference>
<evidence type="ECO:0000313" key="20">
    <source>
        <dbReference type="EMBL" id="KAB1065210.1"/>
    </source>
</evidence>
<dbReference type="GO" id="GO:0008658">
    <property type="term" value="F:penicillin binding"/>
    <property type="evidence" value="ECO:0007669"/>
    <property type="project" value="InterPro"/>
</dbReference>
<evidence type="ECO:0000256" key="7">
    <source>
        <dbReference type="ARBA" id="ARBA00022670"/>
    </source>
</evidence>
<keyword evidence="14" id="KW-0511">Multifunctional enzyme</keyword>
<evidence type="ECO:0000256" key="13">
    <source>
        <dbReference type="ARBA" id="ARBA00023136"/>
    </source>
</evidence>
<keyword evidence="7" id="KW-0645">Protease</keyword>
<keyword evidence="11" id="KW-0133">Cell shape</keyword>
<comment type="similarity">
    <text evidence="3">In the C-terminal section; belongs to the transpeptidase family.</text>
</comment>
<dbReference type="Gene3D" id="1.10.3810.10">
    <property type="entry name" value="Biosynthetic peptidoglycan transglycosylase-like"/>
    <property type="match status" value="1"/>
</dbReference>
<dbReference type="EMBL" id="WACR01000003">
    <property type="protein sequence ID" value="KAB1065210.1"/>
    <property type="molecule type" value="Genomic_DNA"/>
</dbReference>
<evidence type="ECO:0000256" key="3">
    <source>
        <dbReference type="ARBA" id="ARBA00007090"/>
    </source>
</evidence>
<evidence type="ECO:0000256" key="2">
    <source>
        <dbReference type="ARBA" id="ARBA00004752"/>
    </source>
</evidence>
<keyword evidence="12" id="KW-0573">Peptidoglycan synthesis</keyword>
<dbReference type="RefSeq" id="WP_151166891.1">
    <property type="nucleotide sequence ID" value="NZ_WACR01000003.1"/>
</dbReference>
<sequence length="767" mass="86387">MKHLIKAFFTLLFSAVFLLFLFLGLVYIGAFGPIPTNDDLKDIKNEQATRVYSTDGVLIGKYFAQNRTNVKFDQLPDGLVNALIATEDARFYEHKGVDGIALLRVLVKSIIMGDRSSGGGSTITQQLAKNLFGRNNYGPLTLPVNKSKEIILANRLEEIYSKEEIIELYFNTVPFGENTYGVESAALRYFSKPVSDLNISESAVLVGMLKANTYYNPHLNPQNAKERRNVVLALMEKHGYIEKSEKENLQESRLKTRYTNLNTENPTGYFLNVVRSKAQKILKELVKPDGSKYSLEKDGLIVKTTLNNTLQQSAIEARDAHMTELQAIFDKQWNQLIKESAVKRLVQKEIQETKRYKMFLEQGLDPSAIMDSLQIERKMKVFDWPKVEVKSFSAIDSVEHYLKMLQAGMYAIEPKTGRTLVYVGGNHNRYLPYDLVTSKHQAASTFKPFLYAAALNEGHNPCEWIENEEKTYENYDNWTPQNYDKSVGGYYSMKGALAKSVNIPAVNTYFAIGHEPVESLVEEMGFSSDLPQNPSVALGTVPVSLKEMVRGYSAFTTRGEIPEPIVIESIETADGKELYNSGKSPMKKVLTSRNADLMKHMLKTVVDSGTATSLKTRFGAQGDWAGKTGTAQNYSDAWFVGFNSNIVVGAWVGTRYPVIHFTNSVGSGSAAALPLVGGMIHRVQQKGNKDRYSDDTFPALTDSLRTMMDCPFYRDEKGLEKILDIFDRQKSKMEIETESSVEEKEEKEEEKKGFFKRLFDKVKGKKD</sequence>
<dbReference type="GO" id="GO:0071555">
    <property type="term" value="P:cell wall organization"/>
    <property type="evidence" value="ECO:0007669"/>
    <property type="project" value="UniProtKB-KW"/>
</dbReference>
<dbReference type="InterPro" id="IPR050396">
    <property type="entry name" value="Glycosyltr_51/Transpeptidase"/>
</dbReference>
<protein>
    <submittedName>
        <fullName evidence="20">Uncharacterized protein</fullName>
    </submittedName>
</protein>
<evidence type="ECO:0000313" key="21">
    <source>
        <dbReference type="Proteomes" id="UP000435357"/>
    </source>
</evidence>
<evidence type="ECO:0000256" key="16">
    <source>
        <dbReference type="ARBA" id="ARBA00034000"/>
    </source>
</evidence>
<dbReference type="Gene3D" id="3.40.710.10">
    <property type="entry name" value="DD-peptidase/beta-lactamase superfamily"/>
    <property type="match status" value="1"/>
</dbReference>
<reference evidence="20 21" key="1">
    <citation type="submission" date="2019-09" db="EMBL/GenBank/DDBJ databases">
        <title>Genomes of Cryomorphaceae.</title>
        <authorList>
            <person name="Bowman J.P."/>
        </authorList>
    </citation>
    <scope>NUCLEOTIDE SEQUENCE [LARGE SCALE GENOMIC DNA]</scope>
    <source>
        <strain evidence="20 21">KCTC 52047</strain>
    </source>
</reference>
<dbReference type="InterPro" id="IPR023346">
    <property type="entry name" value="Lysozyme-like_dom_sf"/>
</dbReference>
<comment type="subcellular location">
    <subcellularLocation>
        <location evidence="1">Cell membrane</location>
    </subcellularLocation>
</comment>
<evidence type="ECO:0000256" key="8">
    <source>
        <dbReference type="ARBA" id="ARBA00022676"/>
    </source>
</evidence>
<evidence type="ECO:0000256" key="14">
    <source>
        <dbReference type="ARBA" id="ARBA00023268"/>
    </source>
</evidence>
<dbReference type="InterPro" id="IPR036950">
    <property type="entry name" value="PBP_transglycosylase"/>
</dbReference>
<gene>
    <name evidence="20" type="ORF">F3059_04445</name>
</gene>
<dbReference type="GO" id="GO:0006508">
    <property type="term" value="P:proteolysis"/>
    <property type="evidence" value="ECO:0007669"/>
    <property type="project" value="UniProtKB-KW"/>
</dbReference>
<comment type="catalytic activity">
    <reaction evidence="16">
        <text>Preferential cleavage: (Ac)2-L-Lys-D-Ala-|-D-Ala. Also transpeptidation of peptidyl-alanyl moieties that are N-acyl substituents of D-alanine.</text>
        <dbReference type="EC" id="3.4.16.4"/>
    </reaction>
</comment>
<dbReference type="GO" id="GO:0009002">
    <property type="term" value="F:serine-type D-Ala-D-Ala carboxypeptidase activity"/>
    <property type="evidence" value="ECO:0007669"/>
    <property type="project" value="UniProtKB-EC"/>
</dbReference>
<evidence type="ECO:0000259" key="18">
    <source>
        <dbReference type="Pfam" id="PF00905"/>
    </source>
</evidence>
<comment type="similarity">
    <text evidence="4">In the N-terminal section; belongs to the glycosyltransferase 51 family.</text>
</comment>
<proteinExistence type="inferred from homology"/>
<name>A0A6N6MAD0_9FLAO</name>
<keyword evidence="8" id="KW-0328">Glycosyltransferase</keyword>
<dbReference type="GO" id="GO:0005886">
    <property type="term" value="C:plasma membrane"/>
    <property type="evidence" value="ECO:0007669"/>
    <property type="project" value="UniProtKB-SubCell"/>
</dbReference>
<dbReference type="Pfam" id="PF00912">
    <property type="entry name" value="Transgly"/>
    <property type="match status" value="1"/>
</dbReference>
<evidence type="ECO:0000256" key="11">
    <source>
        <dbReference type="ARBA" id="ARBA00022960"/>
    </source>
</evidence>
<evidence type="ECO:0000256" key="1">
    <source>
        <dbReference type="ARBA" id="ARBA00004236"/>
    </source>
</evidence>
<dbReference type="InterPro" id="IPR001460">
    <property type="entry name" value="PCN-bd_Tpept"/>
</dbReference>
<dbReference type="InterPro" id="IPR001264">
    <property type="entry name" value="Glyco_trans_51"/>
</dbReference>
<evidence type="ECO:0000256" key="9">
    <source>
        <dbReference type="ARBA" id="ARBA00022679"/>
    </source>
</evidence>
<evidence type="ECO:0000259" key="19">
    <source>
        <dbReference type="Pfam" id="PF00912"/>
    </source>
</evidence>
<evidence type="ECO:0000256" key="5">
    <source>
        <dbReference type="ARBA" id="ARBA00022475"/>
    </source>
</evidence>
<dbReference type="AlphaFoldDB" id="A0A6N6MAD0"/>
<feature type="domain" description="Penicillin-binding protein transpeptidase" evidence="18">
    <location>
        <begin position="410"/>
        <end position="643"/>
    </location>
</feature>
<dbReference type="SUPFAM" id="SSF56601">
    <property type="entry name" value="beta-lactamase/transpeptidase-like"/>
    <property type="match status" value="1"/>
</dbReference>
<keyword evidence="5" id="KW-1003">Cell membrane</keyword>
<comment type="pathway">
    <text evidence="2">Cell wall biogenesis; peptidoglycan biosynthesis.</text>
</comment>
<evidence type="ECO:0000256" key="15">
    <source>
        <dbReference type="ARBA" id="ARBA00023316"/>
    </source>
</evidence>
<evidence type="ECO:0000256" key="12">
    <source>
        <dbReference type="ARBA" id="ARBA00022984"/>
    </source>
</evidence>
<accession>A0A6N6MAD0</accession>
<evidence type="ECO:0000256" key="4">
    <source>
        <dbReference type="ARBA" id="ARBA00007739"/>
    </source>
</evidence>
<dbReference type="GO" id="GO:0008955">
    <property type="term" value="F:peptidoglycan glycosyltransferase activity"/>
    <property type="evidence" value="ECO:0007669"/>
    <property type="project" value="UniProtKB-EC"/>
</dbReference>
<dbReference type="InterPro" id="IPR012338">
    <property type="entry name" value="Beta-lactam/transpept-like"/>
</dbReference>
<comment type="caution">
    <text evidence="20">The sequence shown here is derived from an EMBL/GenBank/DDBJ whole genome shotgun (WGS) entry which is preliminary data.</text>
</comment>
<dbReference type="OrthoDB" id="9766909at2"/>
<organism evidence="20 21">
    <name type="scientific">Salibacter halophilus</name>
    <dbReference type="NCBI Taxonomy" id="1803916"/>
    <lineage>
        <taxon>Bacteria</taxon>
        <taxon>Pseudomonadati</taxon>
        <taxon>Bacteroidota</taxon>
        <taxon>Flavobacteriia</taxon>
        <taxon>Flavobacteriales</taxon>
        <taxon>Salibacteraceae</taxon>
        <taxon>Salibacter</taxon>
    </lineage>
</organism>
<evidence type="ECO:0000256" key="10">
    <source>
        <dbReference type="ARBA" id="ARBA00022801"/>
    </source>
</evidence>
<keyword evidence="15" id="KW-0961">Cell wall biogenesis/degradation</keyword>
<dbReference type="GO" id="GO:0030288">
    <property type="term" value="C:outer membrane-bounded periplasmic space"/>
    <property type="evidence" value="ECO:0007669"/>
    <property type="project" value="TreeGrafter"/>
</dbReference>
<feature type="domain" description="Glycosyl transferase family 51" evidence="19">
    <location>
        <begin position="58"/>
        <end position="235"/>
    </location>
</feature>
<keyword evidence="10" id="KW-0378">Hydrolase</keyword>
<keyword evidence="6" id="KW-0121">Carboxypeptidase</keyword>
<keyword evidence="13" id="KW-0472">Membrane</keyword>
<dbReference type="GO" id="GO:0008360">
    <property type="term" value="P:regulation of cell shape"/>
    <property type="evidence" value="ECO:0007669"/>
    <property type="project" value="UniProtKB-KW"/>
</dbReference>
<keyword evidence="9" id="KW-0808">Transferase</keyword>
<keyword evidence="21" id="KW-1185">Reference proteome</keyword>
<dbReference type="PANTHER" id="PTHR32282">
    <property type="entry name" value="BINDING PROTEIN TRANSPEPTIDASE, PUTATIVE-RELATED"/>
    <property type="match status" value="1"/>
</dbReference>
<dbReference type="PANTHER" id="PTHR32282:SF11">
    <property type="entry name" value="PENICILLIN-BINDING PROTEIN 1B"/>
    <property type="match status" value="1"/>
</dbReference>
<dbReference type="Pfam" id="PF00905">
    <property type="entry name" value="Transpeptidase"/>
    <property type="match status" value="1"/>
</dbReference>